<dbReference type="AlphaFoldDB" id="A0A6M2E3B6"/>
<sequence length="76" mass="8635">MSITRMLIGQQLTFYFWPFGVTCKCNEEVRSSKFPDICHGILTFFIHESGGPVNDDGNITCWPILEAFICPSFGRN</sequence>
<organism evidence="1">
    <name type="scientific">Xenopsylla cheopis</name>
    <name type="common">Oriental rat flea</name>
    <name type="synonym">Pulex cheopis</name>
    <dbReference type="NCBI Taxonomy" id="163159"/>
    <lineage>
        <taxon>Eukaryota</taxon>
        <taxon>Metazoa</taxon>
        <taxon>Ecdysozoa</taxon>
        <taxon>Arthropoda</taxon>
        <taxon>Hexapoda</taxon>
        <taxon>Insecta</taxon>
        <taxon>Pterygota</taxon>
        <taxon>Neoptera</taxon>
        <taxon>Endopterygota</taxon>
        <taxon>Siphonaptera</taxon>
        <taxon>Pulicidae</taxon>
        <taxon>Xenopsyllinae</taxon>
        <taxon>Xenopsylla</taxon>
    </lineage>
</organism>
<proteinExistence type="predicted"/>
<protein>
    <submittedName>
        <fullName evidence="1">Putative secreted protein</fullName>
    </submittedName>
</protein>
<accession>A0A6M2E3B6</accession>
<evidence type="ECO:0000313" key="1">
    <source>
        <dbReference type="EMBL" id="NOV51447.1"/>
    </source>
</evidence>
<name>A0A6M2E3B6_XENCH</name>
<dbReference type="EMBL" id="GIIL01007721">
    <property type="protein sequence ID" value="NOV51447.1"/>
    <property type="molecule type" value="Transcribed_RNA"/>
</dbReference>
<reference evidence="1" key="1">
    <citation type="submission" date="2020-03" db="EMBL/GenBank/DDBJ databases">
        <title>Transcriptomic Profiling of the Digestive Tract of the Rat Flea, Xenopsylla cheopis, Following Blood Feeding and Infection with Yersinia pestis.</title>
        <authorList>
            <person name="Bland D.M."/>
            <person name="Martens C.A."/>
            <person name="Virtaneva K."/>
            <person name="Kanakabandi K."/>
            <person name="Long D."/>
            <person name="Rosenke R."/>
            <person name="Saturday G.A."/>
            <person name="Hoyt F.H."/>
            <person name="Bruno D.P."/>
            <person name="Ribeiro J.M.C."/>
            <person name="Hinnebusch J."/>
        </authorList>
    </citation>
    <scope>NUCLEOTIDE SEQUENCE</scope>
</reference>